<dbReference type="VEuPathDB" id="FungiDB:MUCCIDRAFT_110028"/>
<comment type="caution">
    <text evidence="1">The sequence shown here is derived from an EMBL/GenBank/DDBJ whole genome shotgun (WGS) entry which is preliminary data.</text>
</comment>
<gene>
    <name evidence="1" type="ORF">MUCCIDRAFT_110028</name>
</gene>
<keyword evidence="2" id="KW-1185">Reference proteome</keyword>
<accession>A0A162TAS0</accession>
<proteinExistence type="predicted"/>
<evidence type="ECO:0000313" key="2">
    <source>
        <dbReference type="Proteomes" id="UP000077051"/>
    </source>
</evidence>
<organism evidence="1 2">
    <name type="scientific">Mucor lusitanicus CBS 277.49</name>
    <dbReference type="NCBI Taxonomy" id="747725"/>
    <lineage>
        <taxon>Eukaryota</taxon>
        <taxon>Fungi</taxon>
        <taxon>Fungi incertae sedis</taxon>
        <taxon>Mucoromycota</taxon>
        <taxon>Mucoromycotina</taxon>
        <taxon>Mucoromycetes</taxon>
        <taxon>Mucorales</taxon>
        <taxon>Mucorineae</taxon>
        <taxon>Mucoraceae</taxon>
        <taxon>Mucor</taxon>
    </lineage>
</organism>
<protein>
    <submittedName>
        <fullName evidence="1">Uncharacterized protein</fullName>
    </submittedName>
</protein>
<name>A0A162TAS0_MUCCL</name>
<evidence type="ECO:0000313" key="1">
    <source>
        <dbReference type="EMBL" id="OAD03172.1"/>
    </source>
</evidence>
<dbReference type="AlphaFoldDB" id="A0A162TAS0"/>
<dbReference type="Proteomes" id="UP000077051">
    <property type="component" value="Unassembled WGS sequence"/>
</dbReference>
<sequence>MLVCNKADKIEIKGAIHSLGAAEKPITVNAITNQLIDYIVENYDGKTSLFAYKPIPKTKEDININNDVVFSGTGNGFATMIETVAFDAKRFARHLDLICHQGLDKEEQTALVAKHDPT</sequence>
<reference evidence="1 2" key="1">
    <citation type="submission" date="2015-06" db="EMBL/GenBank/DDBJ databases">
        <title>Expansion of signal transduction pathways in fungi by whole-genome duplication.</title>
        <authorList>
            <consortium name="DOE Joint Genome Institute"/>
            <person name="Corrochano L.M."/>
            <person name="Kuo A."/>
            <person name="Marcet-Houben M."/>
            <person name="Polaino S."/>
            <person name="Salamov A."/>
            <person name="Villalobos J.M."/>
            <person name="Alvarez M.I."/>
            <person name="Avalos J."/>
            <person name="Benito E.P."/>
            <person name="Benoit I."/>
            <person name="Burger G."/>
            <person name="Camino L.P."/>
            <person name="Canovas D."/>
            <person name="Cerda-Olmedo E."/>
            <person name="Cheng J.-F."/>
            <person name="Dominguez A."/>
            <person name="Elias M."/>
            <person name="Eslava A.P."/>
            <person name="Glaser F."/>
            <person name="Grimwood J."/>
            <person name="Gutierrez G."/>
            <person name="Heitman J."/>
            <person name="Henrissat B."/>
            <person name="Iturriaga E.A."/>
            <person name="Lang B.F."/>
            <person name="Lavin J.L."/>
            <person name="Lee S."/>
            <person name="Li W."/>
            <person name="Lindquist E."/>
            <person name="Lopez-Garcia S."/>
            <person name="Luque E.M."/>
            <person name="Marcos A.T."/>
            <person name="Martin J."/>
            <person name="Mccluskey K."/>
            <person name="Medina H.R."/>
            <person name="Miralles-Duran A."/>
            <person name="Miyazaki A."/>
            <person name="Munoz-Torres E."/>
            <person name="Oguiza J.A."/>
            <person name="Ohm R."/>
            <person name="Olmedo M."/>
            <person name="Orejas M."/>
            <person name="Ortiz-Castellanos L."/>
            <person name="Pisabarro A.G."/>
            <person name="Rodriguez-Romero J."/>
            <person name="Ruiz-Herrera J."/>
            <person name="Ruiz-Vazquez R."/>
            <person name="Sanz C."/>
            <person name="Schackwitz W."/>
            <person name="Schmutz J."/>
            <person name="Shahriari M."/>
            <person name="Shelest E."/>
            <person name="Silva-Franco F."/>
            <person name="Soanes D."/>
            <person name="Syed K."/>
            <person name="Tagua V.G."/>
            <person name="Talbot N.J."/>
            <person name="Thon M."/>
            <person name="De Vries R.P."/>
            <person name="Wiebenga A."/>
            <person name="Yadav J.S."/>
            <person name="Braun E.L."/>
            <person name="Baker S."/>
            <person name="Garre V."/>
            <person name="Horwitz B."/>
            <person name="Torres-Martinez S."/>
            <person name="Idnurm A."/>
            <person name="Herrera-Estrella A."/>
            <person name="Gabaldon T."/>
            <person name="Grigoriev I.V."/>
        </authorList>
    </citation>
    <scope>NUCLEOTIDE SEQUENCE [LARGE SCALE GENOMIC DNA]</scope>
    <source>
        <strain evidence="1 2">CBS 277.49</strain>
    </source>
</reference>
<dbReference type="EMBL" id="AMYB01000004">
    <property type="protein sequence ID" value="OAD03172.1"/>
    <property type="molecule type" value="Genomic_DNA"/>
</dbReference>